<organism evidence="1 2">
    <name type="scientific">Nocardioides lentus</name>
    <dbReference type="NCBI Taxonomy" id="338077"/>
    <lineage>
        <taxon>Bacteria</taxon>
        <taxon>Bacillati</taxon>
        <taxon>Actinomycetota</taxon>
        <taxon>Actinomycetes</taxon>
        <taxon>Propionibacteriales</taxon>
        <taxon>Nocardioidaceae</taxon>
        <taxon>Nocardioides</taxon>
    </lineage>
</organism>
<proteinExistence type="predicted"/>
<reference evidence="1 2" key="1">
    <citation type="journal article" date="2019" name="Int. J. Syst. Evol. Microbiol.">
        <title>The Global Catalogue of Microorganisms (GCM) 10K type strain sequencing project: providing services to taxonomists for standard genome sequencing and annotation.</title>
        <authorList>
            <consortium name="The Broad Institute Genomics Platform"/>
            <consortium name="The Broad Institute Genome Sequencing Center for Infectious Disease"/>
            <person name="Wu L."/>
            <person name="Ma J."/>
        </authorList>
    </citation>
    <scope>NUCLEOTIDE SEQUENCE [LARGE SCALE GENOMIC DNA]</scope>
    <source>
        <strain evidence="1 2">JCM 14046</strain>
    </source>
</reference>
<evidence type="ECO:0000313" key="1">
    <source>
        <dbReference type="EMBL" id="GAA1928129.1"/>
    </source>
</evidence>
<gene>
    <name evidence="1" type="ORF">GCM10009737_32480</name>
</gene>
<accession>A0ABN2PPK7</accession>
<sequence>MTPVPSTPESVIQFLRTEFDRGDREIADQLVASQIDKDGTFTIIWTAYRGERTYGKTWNIQELHVAFSPNDAETLAGDIWIGEINEPNGEGHRDVERARNLVDNPEEVRWLGSPRR</sequence>
<comment type="caution">
    <text evidence="1">The sequence shown here is derived from an EMBL/GenBank/DDBJ whole genome shotgun (WGS) entry which is preliminary data.</text>
</comment>
<evidence type="ECO:0000313" key="2">
    <source>
        <dbReference type="Proteomes" id="UP001501612"/>
    </source>
</evidence>
<protein>
    <submittedName>
        <fullName evidence="1">Uncharacterized protein</fullName>
    </submittedName>
</protein>
<name>A0ABN2PPK7_9ACTN</name>
<keyword evidence="2" id="KW-1185">Reference proteome</keyword>
<dbReference type="EMBL" id="BAAAMY010000009">
    <property type="protein sequence ID" value="GAA1928129.1"/>
    <property type="molecule type" value="Genomic_DNA"/>
</dbReference>
<dbReference type="Proteomes" id="UP001501612">
    <property type="component" value="Unassembled WGS sequence"/>
</dbReference>